<comment type="caution">
    <text evidence="2">The sequence shown here is derived from an EMBL/GenBank/DDBJ whole genome shotgun (WGS) entry which is preliminary data.</text>
</comment>
<organism evidence="2 3">
    <name type="scientific">Austropuccinia psidii MF-1</name>
    <dbReference type="NCBI Taxonomy" id="1389203"/>
    <lineage>
        <taxon>Eukaryota</taxon>
        <taxon>Fungi</taxon>
        <taxon>Dikarya</taxon>
        <taxon>Basidiomycota</taxon>
        <taxon>Pucciniomycotina</taxon>
        <taxon>Pucciniomycetes</taxon>
        <taxon>Pucciniales</taxon>
        <taxon>Sphaerophragmiaceae</taxon>
        <taxon>Austropuccinia</taxon>
    </lineage>
</organism>
<evidence type="ECO:0000256" key="1">
    <source>
        <dbReference type="SAM" id="MobiDB-lite"/>
    </source>
</evidence>
<dbReference type="OrthoDB" id="3342934at2759"/>
<dbReference type="AlphaFoldDB" id="A0A9Q3HAF9"/>
<reference evidence="2" key="1">
    <citation type="submission" date="2021-03" db="EMBL/GenBank/DDBJ databases">
        <title>Draft genome sequence of rust myrtle Austropuccinia psidii MF-1, a brazilian biotype.</title>
        <authorList>
            <person name="Quecine M.C."/>
            <person name="Pachon D.M.R."/>
            <person name="Bonatelli M.L."/>
            <person name="Correr F.H."/>
            <person name="Franceschini L.M."/>
            <person name="Leite T.F."/>
            <person name="Margarido G.R.A."/>
            <person name="Almeida C.A."/>
            <person name="Ferrarezi J.A."/>
            <person name="Labate C.A."/>
        </authorList>
    </citation>
    <scope>NUCLEOTIDE SEQUENCE</scope>
    <source>
        <strain evidence="2">MF-1</strain>
    </source>
</reference>
<gene>
    <name evidence="2" type="ORF">O181_037066</name>
</gene>
<accession>A0A9Q3HAF9</accession>
<name>A0A9Q3HAF9_9BASI</name>
<dbReference type="EMBL" id="AVOT02014135">
    <property type="protein sequence ID" value="MBW0497351.1"/>
    <property type="molecule type" value="Genomic_DNA"/>
</dbReference>
<sequence>MQKYNQAVLSTLFQLENGLGHNQRSKVTVRGIIWVQLANKRKLRNDLESESWNLGSENSSLLLLSAAEDKRFAPAQRTWARCRGKDSLKNSAERGTRRSFQDRFSANHQPTPLSMYTIQFITSALVVTSALATHVINVNNRCGQKFTMQVPGHPHVTSTSGGHFRYNGDIRGVIASVGNNCDINGVPCTAAEFSLVSGVSSADITLIPPHKYNHPLRITLTNGQSKYCGKAACTTAFHQDGHDERYQIQESNNPNSGITLDFC</sequence>
<feature type="region of interest" description="Disordered" evidence="1">
    <location>
        <begin position="83"/>
        <end position="106"/>
    </location>
</feature>
<proteinExistence type="predicted"/>
<evidence type="ECO:0000313" key="3">
    <source>
        <dbReference type="Proteomes" id="UP000765509"/>
    </source>
</evidence>
<feature type="compositionally biased region" description="Basic and acidic residues" evidence="1">
    <location>
        <begin position="83"/>
        <end position="101"/>
    </location>
</feature>
<protein>
    <submittedName>
        <fullName evidence="2">Uncharacterized protein</fullName>
    </submittedName>
</protein>
<evidence type="ECO:0000313" key="2">
    <source>
        <dbReference type="EMBL" id="MBW0497351.1"/>
    </source>
</evidence>
<keyword evidence="3" id="KW-1185">Reference proteome</keyword>
<dbReference type="Proteomes" id="UP000765509">
    <property type="component" value="Unassembled WGS sequence"/>
</dbReference>